<dbReference type="Proteomes" id="UP000018211">
    <property type="component" value="Unassembled WGS sequence"/>
</dbReference>
<reference evidence="1 2" key="1">
    <citation type="journal article" date="2013" name="ISME J.">
        <title>Comparative genomics of pathogenic lineages of Vibrio nigripulchritudo identifies virulence-associated traits.</title>
        <authorList>
            <person name="Goudenege D."/>
            <person name="Labreuche Y."/>
            <person name="Krin E."/>
            <person name="Ansquer D."/>
            <person name="Mangenot S."/>
            <person name="Calteau A."/>
            <person name="Medigue C."/>
            <person name="Mazel D."/>
            <person name="Polz M.F."/>
            <person name="Le Roux F."/>
        </authorList>
    </citation>
    <scope>NUCLEOTIDE SEQUENCE [LARGE SCALE GENOMIC DNA]</scope>
    <source>
        <strain evidence="1 2">SOn1</strain>
    </source>
</reference>
<dbReference type="RefSeq" id="WP_022613218.1">
    <property type="nucleotide sequence ID" value="NZ_LK391965.1"/>
</dbReference>
<sequence>MKPSIARESLTRNARYELKRYEETGQIKKTLWIPEHLAAEFEQLANICCENPKLTPAMLRDLETGRLASIERFK</sequence>
<name>A0AAV2VWB8_9VIBR</name>
<accession>A0AAV2VWB8</accession>
<protein>
    <submittedName>
        <fullName evidence="1">Uncharacterized protein</fullName>
    </submittedName>
</protein>
<gene>
    <name evidence="1" type="ORF">VIBNISOn1_690010</name>
</gene>
<evidence type="ECO:0000313" key="2">
    <source>
        <dbReference type="Proteomes" id="UP000018211"/>
    </source>
</evidence>
<proteinExistence type="predicted"/>
<comment type="caution">
    <text evidence="1">The sequence shown here is derived from an EMBL/GenBank/DDBJ whole genome shotgun (WGS) entry which is preliminary data.</text>
</comment>
<dbReference type="AlphaFoldDB" id="A0AAV2VWB8"/>
<evidence type="ECO:0000313" key="1">
    <source>
        <dbReference type="EMBL" id="CCO48892.1"/>
    </source>
</evidence>
<dbReference type="EMBL" id="CAOF01000163">
    <property type="protein sequence ID" value="CCO48892.1"/>
    <property type="molecule type" value="Genomic_DNA"/>
</dbReference>
<organism evidence="1 2">
    <name type="scientific">Vibrio nigripulchritudo SOn1</name>
    <dbReference type="NCBI Taxonomy" id="1238450"/>
    <lineage>
        <taxon>Bacteria</taxon>
        <taxon>Pseudomonadati</taxon>
        <taxon>Pseudomonadota</taxon>
        <taxon>Gammaproteobacteria</taxon>
        <taxon>Vibrionales</taxon>
        <taxon>Vibrionaceae</taxon>
        <taxon>Vibrio</taxon>
    </lineage>
</organism>